<dbReference type="PANTHER" id="PTHR46732">
    <property type="entry name" value="ATP-DEPENDENT PROTEASE LA (LON) DOMAIN PROTEIN"/>
    <property type="match status" value="1"/>
</dbReference>
<feature type="domain" description="Lon N-terminal" evidence="1">
    <location>
        <begin position="109"/>
        <end position="220"/>
    </location>
</feature>
<name>A0A7S0AHP3_9STRA</name>
<dbReference type="InterPro" id="IPR015947">
    <property type="entry name" value="PUA-like_sf"/>
</dbReference>
<proteinExistence type="predicted"/>
<evidence type="ECO:0000259" key="1">
    <source>
        <dbReference type="Pfam" id="PF02190"/>
    </source>
</evidence>
<dbReference type="PANTHER" id="PTHR46732:SF8">
    <property type="entry name" value="ATP-DEPENDENT PROTEASE LA (LON) DOMAIN PROTEIN"/>
    <property type="match status" value="1"/>
</dbReference>
<sequence>MRREGKIRAVLAGIFILGHGGVLSSFAFMGPAVPAVPTGPFPQTNVATAIRRQYSSNPFEEETSDQRKERMKLVRGVQKTFYSDEVGVYPAQFGVYSNLLIYRADWTELPGFQHVMNVTDPDYTNMLMRCVSSSRPWYFGHVYLPEGADGDEYNYRLEKWSDAPLIGTLMQVSDYKVLDDGNLYVVVQALGRFMVIDSIQSSPYGIANVEMLPDQEMVEHFYEEAEDTAATFDFALNDNARGAACAGAVADAGVWRDYEFQDATLDDNDGNFPPVANFDVNAASSVATNAGDIVHAAIEEYLSQSPSNMFHGECSIDLDGPDVATEEDSIDAEFQLWCELDNLAKILTRLNPKANTEMPIPTQILGLLPADKDGRSWPKGFKLSRYTKKMSNVYSILEKNSNLQLNKDEPDQLKAVEGYPRLRRARRLSYIVWALLDTILGDDYIKEEGRVTKQQILEMSSTTARLKAALLRIREINETLKQVLEKN</sequence>
<organism evidence="2">
    <name type="scientific">Minutocellus polymorphus</name>
    <dbReference type="NCBI Taxonomy" id="265543"/>
    <lineage>
        <taxon>Eukaryota</taxon>
        <taxon>Sar</taxon>
        <taxon>Stramenopiles</taxon>
        <taxon>Ochrophyta</taxon>
        <taxon>Bacillariophyta</taxon>
        <taxon>Mediophyceae</taxon>
        <taxon>Cymatosirophycidae</taxon>
        <taxon>Cymatosirales</taxon>
        <taxon>Cymatosiraceae</taxon>
        <taxon>Minutocellus</taxon>
    </lineage>
</organism>
<dbReference type="SUPFAM" id="SSF88697">
    <property type="entry name" value="PUA domain-like"/>
    <property type="match status" value="1"/>
</dbReference>
<accession>A0A7S0AHP3</accession>
<dbReference type="Gene3D" id="2.30.130.40">
    <property type="entry name" value="LON domain-like"/>
    <property type="match status" value="1"/>
</dbReference>
<dbReference type="EMBL" id="HBEJ01004331">
    <property type="protein sequence ID" value="CAD8363593.1"/>
    <property type="molecule type" value="Transcribed_RNA"/>
</dbReference>
<gene>
    <name evidence="2" type="ORF">MPOL1434_LOCUS2523</name>
</gene>
<dbReference type="InterPro" id="IPR046336">
    <property type="entry name" value="Lon_prtase_N_sf"/>
</dbReference>
<dbReference type="Pfam" id="PF02190">
    <property type="entry name" value="LON_substr_bdg"/>
    <property type="match status" value="1"/>
</dbReference>
<evidence type="ECO:0000313" key="2">
    <source>
        <dbReference type="EMBL" id="CAD8363593.1"/>
    </source>
</evidence>
<dbReference type="AlphaFoldDB" id="A0A7S0AHP3"/>
<reference evidence="2" key="1">
    <citation type="submission" date="2021-01" db="EMBL/GenBank/DDBJ databases">
        <authorList>
            <person name="Corre E."/>
            <person name="Pelletier E."/>
            <person name="Niang G."/>
            <person name="Scheremetjew M."/>
            <person name="Finn R."/>
            <person name="Kale V."/>
            <person name="Holt S."/>
            <person name="Cochrane G."/>
            <person name="Meng A."/>
            <person name="Brown T."/>
            <person name="Cohen L."/>
        </authorList>
    </citation>
    <scope>NUCLEOTIDE SEQUENCE</scope>
    <source>
        <strain evidence="2">CCMP3303</strain>
    </source>
</reference>
<dbReference type="InterPro" id="IPR003111">
    <property type="entry name" value="Lon_prtase_N"/>
</dbReference>
<protein>
    <recommendedName>
        <fullName evidence="1">Lon N-terminal domain-containing protein</fullName>
    </recommendedName>
</protein>